<evidence type="ECO:0000256" key="7">
    <source>
        <dbReference type="ARBA" id="ARBA00023004"/>
    </source>
</evidence>
<dbReference type="GO" id="GO:0004497">
    <property type="term" value="F:monooxygenase activity"/>
    <property type="evidence" value="ECO:0007669"/>
    <property type="project" value="UniProtKB-KW"/>
</dbReference>
<gene>
    <name evidence="11" type="ORF">PIIN_09423</name>
</gene>
<dbReference type="InterPro" id="IPR036396">
    <property type="entry name" value="Cyt_P450_sf"/>
</dbReference>
<evidence type="ECO:0000256" key="2">
    <source>
        <dbReference type="ARBA" id="ARBA00005179"/>
    </source>
</evidence>
<evidence type="ECO:0000256" key="6">
    <source>
        <dbReference type="ARBA" id="ARBA00023002"/>
    </source>
</evidence>
<organism evidence="11 12">
    <name type="scientific">Serendipita indica (strain DSM 11827)</name>
    <name type="common">Root endophyte fungus</name>
    <name type="synonym">Piriformospora indica</name>
    <dbReference type="NCBI Taxonomy" id="1109443"/>
    <lineage>
        <taxon>Eukaryota</taxon>
        <taxon>Fungi</taxon>
        <taxon>Dikarya</taxon>
        <taxon>Basidiomycota</taxon>
        <taxon>Agaricomycotina</taxon>
        <taxon>Agaricomycetes</taxon>
        <taxon>Sebacinales</taxon>
        <taxon>Serendipitaceae</taxon>
        <taxon>Serendipita</taxon>
    </lineage>
</organism>
<sequence length="521" mass="59050">MNQLSDSLPRVSWQSIALATSFAALFWGVRRTITASTGEKPRLNDTKVLVLKRFLVSRCTIPFEKIGDTFSEWARKYGDLVYVDIAGMPMLIVNTYELAQELLSKRANINSDRKVGYMALHLMETEWNLAFIQPGAKHQFMRKMLRRGIGPQRIASHDHLIQDRVSELMVSLLKLKGAPGPTLASTLGSIVISLTYGEEMWNDFGKELVDWDNEIMGNISVAFSKFWMVDVFNFLRFIPSWMPGAYFKKMGIRTAYLNRLVRAKPYARVLELYESGKLGHCLAADLLDEFGPSEELQDTLAALYLAGSETTINLLVSFIHAMFLHPHVADKVYAEIEQVTGGVQPLQIGDKEKLPYTEAVYKEALRWRPVAPVGLPHVSNKEDTINGYYIPQGTMISQNFGFMLSDPRVWKDPENFRPERFLEDHDPPLPHPASILFGFGMRVCPGIYLAERVGFHIAASIVSLFKILPLEDQTVPRPEDVEYIKNAFVLPRDFQCGFQPRNHSSKEILGLMEISQLAKSE</sequence>
<dbReference type="Pfam" id="PF00067">
    <property type="entry name" value="p450"/>
    <property type="match status" value="1"/>
</dbReference>
<dbReference type="InterPro" id="IPR001128">
    <property type="entry name" value="Cyt_P450"/>
</dbReference>
<name>G4TVU7_SERID</name>
<dbReference type="PRINTS" id="PR00463">
    <property type="entry name" value="EP450I"/>
</dbReference>
<dbReference type="GO" id="GO:0020037">
    <property type="term" value="F:heme binding"/>
    <property type="evidence" value="ECO:0007669"/>
    <property type="project" value="InterPro"/>
</dbReference>
<dbReference type="EMBL" id="CAFZ01000450">
    <property type="protein sequence ID" value="CCA75440.1"/>
    <property type="molecule type" value="Genomic_DNA"/>
</dbReference>
<protein>
    <recommendedName>
        <fullName evidence="13">Cytochrome P450</fullName>
    </recommendedName>
</protein>
<accession>G4TVU7</accession>
<evidence type="ECO:0000256" key="8">
    <source>
        <dbReference type="ARBA" id="ARBA00023033"/>
    </source>
</evidence>
<keyword evidence="4 9" id="KW-0349">Heme</keyword>
<evidence type="ECO:0000313" key="12">
    <source>
        <dbReference type="Proteomes" id="UP000007148"/>
    </source>
</evidence>
<dbReference type="OrthoDB" id="1103324at2759"/>
<evidence type="ECO:0000256" key="5">
    <source>
        <dbReference type="ARBA" id="ARBA00022723"/>
    </source>
</evidence>
<evidence type="ECO:0008006" key="13">
    <source>
        <dbReference type="Google" id="ProtNLM"/>
    </source>
</evidence>
<comment type="pathway">
    <text evidence="2">Secondary metabolite biosynthesis.</text>
</comment>
<keyword evidence="6 10" id="KW-0560">Oxidoreductase</keyword>
<dbReference type="InterPro" id="IPR002401">
    <property type="entry name" value="Cyt_P450_E_grp-I"/>
</dbReference>
<keyword evidence="8 10" id="KW-0503">Monooxygenase</keyword>
<dbReference type="eggNOG" id="KOG0156">
    <property type="taxonomic scope" value="Eukaryota"/>
</dbReference>
<dbReference type="GO" id="GO:0016705">
    <property type="term" value="F:oxidoreductase activity, acting on paired donors, with incorporation or reduction of molecular oxygen"/>
    <property type="evidence" value="ECO:0007669"/>
    <property type="project" value="InterPro"/>
</dbReference>
<dbReference type="GO" id="GO:0005506">
    <property type="term" value="F:iron ion binding"/>
    <property type="evidence" value="ECO:0007669"/>
    <property type="project" value="InterPro"/>
</dbReference>
<dbReference type="Proteomes" id="UP000007148">
    <property type="component" value="Unassembled WGS sequence"/>
</dbReference>
<dbReference type="PANTHER" id="PTHR46300:SF7">
    <property type="entry name" value="P450, PUTATIVE (EUROFUNG)-RELATED"/>
    <property type="match status" value="1"/>
</dbReference>
<dbReference type="HOGENOM" id="CLU_001570_2_3_1"/>
<evidence type="ECO:0000256" key="10">
    <source>
        <dbReference type="RuleBase" id="RU000461"/>
    </source>
</evidence>
<evidence type="ECO:0000313" key="11">
    <source>
        <dbReference type="EMBL" id="CCA75440.1"/>
    </source>
</evidence>
<feature type="binding site" description="axial binding residue" evidence="9">
    <location>
        <position position="444"/>
    </location>
    <ligand>
        <name>heme</name>
        <dbReference type="ChEBI" id="CHEBI:30413"/>
    </ligand>
    <ligandPart>
        <name>Fe</name>
        <dbReference type="ChEBI" id="CHEBI:18248"/>
    </ligandPart>
</feature>
<dbReference type="SUPFAM" id="SSF48264">
    <property type="entry name" value="Cytochrome P450"/>
    <property type="match status" value="1"/>
</dbReference>
<proteinExistence type="inferred from homology"/>
<evidence type="ECO:0000256" key="9">
    <source>
        <dbReference type="PIRSR" id="PIRSR602401-1"/>
    </source>
</evidence>
<keyword evidence="7 9" id="KW-0408">Iron</keyword>
<comment type="cofactor">
    <cofactor evidence="1 9">
        <name>heme</name>
        <dbReference type="ChEBI" id="CHEBI:30413"/>
    </cofactor>
</comment>
<evidence type="ECO:0000256" key="4">
    <source>
        <dbReference type="ARBA" id="ARBA00022617"/>
    </source>
</evidence>
<dbReference type="InterPro" id="IPR017972">
    <property type="entry name" value="Cyt_P450_CS"/>
</dbReference>
<comment type="caution">
    <text evidence="11">The sequence shown here is derived from an EMBL/GenBank/DDBJ whole genome shotgun (WGS) entry which is preliminary data.</text>
</comment>
<dbReference type="PROSITE" id="PS00086">
    <property type="entry name" value="CYTOCHROME_P450"/>
    <property type="match status" value="1"/>
</dbReference>
<keyword evidence="12" id="KW-1185">Reference proteome</keyword>
<dbReference type="AlphaFoldDB" id="G4TVU7"/>
<reference evidence="11 12" key="1">
    <citation type="journal article" date="2011" name="PLoS Pathog.">
        <title>Endophytic Life Strategies Decoded by Genome and Transcriptome Analyses of the Mutualistic Root Symbiont Piriformospora indica.</title>
        <authorList>
            <person name="Zuccaro A."/>
            <person name="Lahrmann U."/>
            <person name="Guldener U."/>
            <person name="Langen G."/>
            <person name="Pfiffi S."/>
            <person name="Biedenkopf D."/>
            <person name="Wong P."/>
            <person name="Samans B."/>
            <person name="Grimm C."/>
            <person name="Basiewicz M."/>
            <person name="Murat C."/>
            <person name="Martin F."/>
            <person name="Kogel K.H."/>
        </authorList>
    </citation>
    <scope>NUCLEOTIDE SEQUENCE [LARGE SCALE GENOMIC DNA]</scope>
    <source>
        <strain evidence="11 12">DSM 11827</strain>
    </source>
</reference>
<evidence type="ECO:0000256" key="1">
    <source>
        <dbReference type="ARBA" id="ARBA00001971"/>
    </source>
</evidence>
<comment type="similarity">
    <text evidence="3 10">Belongs to the cytochrome P450 family.</text>
</comment>
<evidence type="ECO:0000256" key="3">
    <source>
        <dbReference type="ARBA" id="ARBA00010617"/>
    </source>
</evidence>
<dbReference type="PANTHER" id="PTHR46300">
    <property type="entry name" value="P450, PUTATIVE (EUROFUNG)-RELATED-RELATED"/>
    <property type="match status" value="1"/>
</dbReference>
<dbReference type="Gene3D" id="1.10.630.10">
    <property type="entry name" value="Cytochrome P450"/>
    <property type="match status" value="1"/>
</dbReference>
<dbReference type="InParanoid" id="G4TVU7"/>
<dbReference type="STRING" id="1109443.G4TVU7"/>
<dbReference type="InterPro" id="IPR050364">
    <property type="entry name" value="Cytochrome_P450_fung"/>
</dbReference>
<keyword evidence="5 9" id="KW-0479">Metal-binding</keyword>